<feature type="transmembrane region" description="Helical" evidence="5">
    <location>
        <begin position="119"/>
        <end position="136"/>
    </location>
</feature>
<keyword evidence="3 5" id="KW-1133">Transmembrane helix</keyword>
<dbReference type="GO" id="GO:0016020">
    <property type="term" value="C:membrane"/>
    <property type="evidence" value="ECO:0007669"/>
    <property type="project" value="UniProtKB-SubCell"/>
</dbReference>
<feature type="transmembrane region" description="Helical" evidence="5">
    <location>
        <begin position="220"/>
        <end position="242"/>
    </location>
</feature>
<evidence type="ECO:0000256" key="2">
    <source>
        <dbReference type="ARBA" id="ARBA00022692"/>
    </source>
</evidence>
<feature type="transmembrane region" description="Helical" evidence="5">
    <location>
        <begin position="142"/>
        <end position="160"/>
    </location>
</feature>
<feature type="transmembrane region" description="Helical" evidence="5">
    <location>
        <begin position="37"/>
        <end position="57"/>
    </location>
</feature>
<dbReference type="PANTHER" id="PTHR37422:SF23">
    <property type="entry name" value="TEICHURONIC ACID BIOSYNTHESIS PROTEIN TUAE"/>
    <property type="match status" value="1"/>
</dbReference>
<dbReference type="EMBL" id="VKID01000001">
    <property type="protein sequence ID" value="TRX99481.1"/>
    <property type="molecule type" value="Genomic_DNA"/>
</dbReference>
<feature type="transmembrane region" description="Helical" evidence="5">
    <location>
        <begin position="294"/>
        <end position="315"/>
    </location>
</feature>
<dbReference type="Pfam" id="PF04932">
    <property type="entry name" value="Wzy_C"/>
    <property type="match status" value="1"/>
</dbReference>
<feature type="transmembrane region" description="Helical" evidence="5">
    <location>
        <begin position="12"/>
        <end position="31"/>
    </location>
</feature>
<dbReference type="GeneID" id="41339237"/>
<comment type="subcellular location">
    <subcellularLocation>
        <location evidence="1">Membrane</location>
        <topology evidence="1">Multi-pass membrane protein</topology>
    </subcellularLocation>
</comment>
<evidence type="ECO:0000256" key="1">
    <source>
        <dbReference type="ARBA" id="ARBA00004141"/>
    </source>
</evidence>
<evidence type="ECO:0000256" key="3">
    <source>
        <dbReference type="ARBA" id="ARBA00022989"/>
    </source>
</evidence>
<gene>
    <name evidence="7" type="ORF">FNV44_00130</name>
</gene>
<protein>
    <submittedName>
        <fullName evidence="7">O-antigen ligase family protein</fullName>
    </submittedName>
</protein>
<keyword evidence="2 5" id="KW-0812">Transmembrane</keyword>
<evidence type="ECO:0000256" key="4">
    <source>
        <dbReference type="ARBA" id="ARBA00023136"/>
    </source>
</evidence>
<dbReference type="InterPro" id="IPR051533">
    <property type="entry name" value="WaaL-like"/>
</dbReference>
<evidence type="ECO:0000313" key="7">
    <source>
        <dbReference type="EMBL" id="TRX99481.1"/>
    </source>
</evidence>
<feature type="transmembrane region" description="Helical" evidence="5">
    <location>
        <begin position="270"/>
        <end position="287"/>
    </location>
</feature>
<feature type="transmembrane region" description="Helical" evidence="5">
    <location>
        <begin position="88"/>
        <end position="107"/>
    </location>
</feature>
<comment type="caution">
    <text evidence="7">The sequence shown here is derived from an EMBL/GenBank/DDBJ whole genome shotgun (WGS) entry which is preliminary data.</text>
</comment>
<feature type="domain" description="O-antigen ligase-related" evidence="6">
    <location>
        <begin position="254"/>
        <end position="399"/>
    </location>
</feature>
<keyword evidence="7" id="KW-0436">Ligase</keyword>
<evidence type="ECO:0000256" key="5">
    <source>
        <dbReference type="SAM" id="Phobius"/>
    </source>
</evidence>
<feature type="transmembrane region" description="Helical" evidence="5">
    <location>
        <begin position="384"/>
        <end position="404"/>
    </location>
</feature>
<name>A0A553IH02_ACHLA</name>
<dbReference type="Proteomes" id="UP000315938">
    <property type="component" value="Unassembled WGS sequence"/>
</dbReference>
<feature type="transmembrane region" description="Helical" evidence="5">
    <location>
        <begin position="64"/>
        <end position="82"/>
    </location>
</feature>
<dbReference type="RefSeq" id="WP_041634220.1">
    <property type="nucleotide sequence ID" value="NZ_JACAOE010000001.1"/>
</dbReference>
<proteinExistence type="predicted"/>
<sequence>MKEKIEQQLGGRIFPVLMIGISFMIWSYRYFVPTEHLMVISFFSLFLLSIPFFLISFFYKNTIYTLPIIFGLVFSLGIHNMNLDTFDLALIGFLNIGLIIIGMIVHVIKFRPQFKLKTLGASMIIVSISFILPEFAKPFVPVGMMLSLLGVLYLIIYLYYANTIVGNQLHYLMRIFMLTGLMLTFQLILMWYDGFLAWEGTDFLLDFMSMFNLGTGSVPGWGNINDLTIHVVLFSASVIYYLYKYPTKLFPWLYLAFSAFWIYVSNARGSMVTVSVLGLGAVVYAVFKRNKRQLINLIITAIIGGIVILVFLPTVQQIWDSFFNTIDFDNPDSMLSGRLTLWFYHEDSAWLSFLKHPVVGTGWYNQIWILGEAENRITIYHSTFFQVLATGGVVGIGALIYQFVCIGRIFIKNIRFKAVSAFLLTYVLSQLHGLLDNTQYMIHFSVITYITFAVFDNLGSEDDFVPKELQVSKTPHDPNIKTV</sequence>
<evidence type="ECO:0000313" key="8">
    <source>
        <dbReference type="Proteomes" id="UP000315938"/>
    </source>
</evidence>
<reference evidence="7 8" key="1">
    <citation type="submission" date="2019-07" db="EMBL/GenBank/DDBJ databases">
        <title>Genome sequence of Acholeplasma laidlawii strain with increased resistance to erythromycin.</title>
        <authorList>
            <person name="Medvedeva E.S."/>
            <person name="Baranova N.B."/>
            <person name="Siniagina M.N."/>
            <person name="Mouzykantov A."/>
            <person name="Chernova O.A."/>
            <person name="Chernov V.M."/>
        </authorList>
    </citation>
    <scope>NUCLEOTIDE SEQUENCE [LARGE SCALE GENOMIC DNA]</scope>
    <source>
        <strain evidence="7 8">PG8REry</strain>
    </source>
</reference>
<dbReference type="AlphaFoldDB" id="A0A553IH02"/>
<feature type="transmembrane region" description="Helical" evidence="5">
    <location>
        <begin position="172"/>
        <end position="192"/>
    </location>
</feature>
<dbReference type="PANTHER" id="PTHR37422">
    <property type="entry name" value="TEICHURONIC ACID BIOSYNTHESIS PROTEIN TUAE"/>
    <property type="match status" value="1"/>
</dbReference>
<accession>A0A553IH02</accession>
<organism evidence="7 8">
    <name type="scientific">Acholeplasma laidlawii</name>
    <dbReference type="NCBI Taxonomy" id="2148"/>
    <lineage>
        <taxon>Bacteria</taxon>
        <taxon>Bacillati</taxon>
        <taxon>Mycoplasmatota</taxon>
        <taxon>Mollicutes</taxon>
        <taxon>Acholeplasmatales</taxon>
        <taxon>Acholeplasmataceae</taxon>
        <taxon>Acholeplasma</taxon>
    </lineage>
</organism>
<dbReference type="InterPro" id="IPR007016">
    <property type="entry name" value="O-antigen_ligase-rel_domated"/>
</dbReference>
<feature type="transmembrane region" description="Helical" evidence="5">
    <location>
        <begin position="249"/>
        <end position="264"/>
    </location>
</feature>
<keyword evidence="4 5" id="KW-0472">Membrane</keyword>
<dbReference type="GO" id="GO:0016874">
    <property type="term" value="F:ligase activity"/>
    <property type="evidence" value="ECO:0007669"/>
    <property type="project" value="UniProtKB-KW"/>
</dbReference>
<evidence type="ECO:0000259" key="6">
    <source>
        <dbReference type="Pfam" id="PF04932"/>
    </source>
</evidence>